<dbReference type="SUPFAM" id="SSF48726">
    <property type="entry name" value="Immunoglobulin"/>
    <property type="match status" value="4"/>
</dbReference>
<dbReference type="InterPro" id="IPR036179">
    <property type="entry name" value="Ig-like_dom_sf"/>
</dbReference>
<evidence type="ECO:0000256" key="3">
    <source>
        <dbReference type="ARBA" id="ARBA00022989"/>
    </source>
</evidence>
<feature type="region of interest" description="Disordered" evidence="6">
    <location>
        <begin position="689"/>
        <end position="710"/>
    </location>
</feature>
<evidence type="ECO:0000259" key="9">
    <source>
        <dbReference type="PROSITE" id="PS50853"/>
    </source>
</evidence>
<dbReference type="InterPro" id="IPR003598">
    <property type="entry name" value="Ig_sub2"/>
</dbReference>
<reference evidence="10" key="2">
    <citation type="submission" date="2018-11" db="EMBL/GenBank/DDBJ databases">
        <title>Trombidioid mite genomics.</title>
        <authorList>
            <person name="Dong X."/>
        </authorList>
    </citation>
    <scope>NUCLEOTIDE SEQUENCE</scope>
    <source>
        <strain evidence="10">UoL-WK</strain>
    </source>
</reference>
<comment type="subcellular location">
    <subcellularLocation>
        <location evidence="1">Membrane</location>
        <topology evidence="1">Single-pass membrane protein</topology>
    </subcellularLocation>
</comment>
<dbReference type="Gene3D" id="2.60.40.10">
    <property type="entry name" value="Immunoglobulins"/>
    <property type="match status" value="5"/>
</dbReference>
<keyword evidence="3 7" id="KW-1133">Transmembrane helix</keyword>
<dbReference type="EMBL" id="NCKU01001383">
    <property type="protein sequence ID" value="RWS12237.1"/>
    <property type="molecule type" value="Genomic_DNA"/>
</dbReference>
<keyword evidence="5" id="KW-1015">Disulfide bond</keyword>
<dbReference type="CDD" id="cd00063">
    <property type="entry name" value="FN3"/>
    <property type="match status" value="1"/>
</dbReference>
<feature type="transmembrane region" description="Helical" evidence="7">
    <location>
        <begin position="554"/>
        <end position="576"/>
    </location>
</feature>
<comment type="caution">
    <text evidence="10">The sequence shown here is derived from an EMBL/GenBank/DDBJ whole genome shotgun (WGS) entry which is preliminary data.</text>
</comment>
<evidence type="ECO:0000256" key="7">
    <source>
        <dbReference type="SAM" id="Phobius"/>
    </source>
</evidence>
<protein>
    <submittedName>
        <fullName evidence="10">Nephrin-like protein</fullName>
    </submittedName>
</protein>
<dbReference type="InterPro" id="IPR003961">
    <property type="entry name" value="FN3_dom"/>
</dbReference>
<feature type="non-terminal residue" evidence="10">
    <location>
        <position position="1"/>
    </location>
</feature>
<dbReference type="SUPFAM" id="SSF49265">
    <property type="entry name" value="Fibronectin type III"/>
    <property type="match status" value="1"/>
</dbReference>
<dbReference type="PANTHER" id="PTHR23278:SF19">
    <property type="entry name" value="OBSCURIN"/>
    <property type="match status" value="1"/>
</dbReference>
<dbReference type="InterPro" id="IPR013783">
    <property type="entry name" value="Ig-like_fold"/>
</dbReference>
<dbReference type="InterPro" id="IPR013162">
    <property type="entry name" value="CD80_C2-set"/>
</dbReference>
<reference evidence="10 12" key="1">
    <citation type="journal article" date="2018" name="Gigascience">
        <title>Genomes of trombidid mites reveal novel predicted allergens and laterally-transferred genes associated with secondary metabolism.</title>
        <authorList>
            <person name="Dong X."/>
            <person name="Chaisiri K."/>
            <person name="Xia D."/>
            <person name="Armstrong S.D."/>
            <person name="Fang Y."/>
            <person name="Donnelly M.J."/>
            <person name="Kadowaki T."/>
            <person name="McGarry J.W."/>
            <person name="Darby A.C."/>
            <person name="Makepeace B.L."/>
        </authorList>
    </citation>
    <scope>NUCLEOTIDE SEQUENCE [LARGE SCALE GENOMIC DNA]</scope>
    <source>
        <strain evidence="10">UoL-WK</strain>
    </source>
</reference>
<evidence type="ECO:0000256" key="4">
    <source>
        <dbReference type="ARBA" id="ARBA00023136"/>
    </source>
</evidence>
<keyword evidence="2 7" id="KW-0812">Transmembrane</keyword>
<evidence type="ECO:0000259" key="8">
    <source>
        <dbReference type="PROSITE" id="PS50835"/>
    </source>
</evidence>
<gene>
    <name evidence="11" type="ORF">B4U79_01509</name>
    <name evidence="10" type="ORF">B4U79_15940</name>
</gene>
<dbReference type="SMART" id="SM00408">
    <property type="entry name" value="IGc2"/>
    <property type="match status" value="3"/>
</dbReference>
<proteinExistence type="predicted"/>
<dbReference type="PANTHER" id="PTHR23278">
    <property type="entry name" value="SIDESTEP PROTEIN"/>
    <property type="match status" value="1"/>
</dbReference>
<accession>A0A3S3PLL2</accession>
<dbReference type="Proteomes" id="UP000285301">
    <property type="component" value="Unassembled WGS sequence"/>
</dbReference>
<keyword evidence="12" id="KW-1185">Reference proteome</keyword>
<sequence length="882" mass="97363">TTGTVIGVTGGKVALPCNITPPTADDAVSLILWYKDESTTPIYSLDARKGNLDQARHAQSENLMTRSYMNTIQKPATLLLQSLVEDDAGEYRCRVDFRKARTRNFIVFLKLIIPPEKPVIMDANDEILNTLIGPYNEGERLVLICEVDGGKPRPSVTWWRESVLLDDSYEVSEKGATRNELEIPSLQRHDLMAVFTCQASNNNISMPASADVTVDLNFRPLMVRIETERKPLSAGKTVEIICKAAGSRPIATITWWLGSQKMKRTEESHSVDGNVTTSKLMFTPSSEDSGKHLSCRAENQLIPGKALEDGWKLEIQYVPQLTLKLGSKLRHSHIQPSQKILYGAARLEAVNVYCEVEADPTEVKFRWTFNNSNENVEVTNHVSDGVMSTATYIPKSEFDYGTLFCWGRNSVGSQVEPCMFTVIPAGSPDPVKNCTVINQTEDSIRVNCTGGYDGGLRQHFVMEVQDILRHKVRSNITNSSPSFTAKNLPPGTNFVVVIYAFNMKGRSKSVTITASTLALPESMTRMGRGTQTDVNVHNQLVFAGNVWQLSATPFLVLLIAIVVVAVIIAFIIVIVVKLRPKSNSVRKAKGKHRGDVDKTSTPLRKSAEDVCDVCTCGGDTDDKCPDIIPDISLGSQEAITRNGGVDDTMIAEKLNNATTATLITNSSATAFNNGINCSDAGVNLHHWRTTLSPSSSPPATAPHQNNSQHQGRANLLMNPTVPQVSSAPTGYDQLPLQVPSNLISQHRSPQIPSSEQQQLQQHYNALGVHQQFSTLQHPRRVRVLPPHSAAIRATDDINFHQHTDDHTLPLTPDCCLSSRKRRKVRIAKQGVSEITSSWIHRPEERMHSKLSLHSSLFICCCRSELIKSGSPCPRPKKHVEHS</sequence>
<dbReference type="OrthoDB" id="10006996at2759"/>
<evidence type="ECO:0000256" key="5">
    <source>
        <dbReference type="ARBA" id="ARBA00023157"/>
    </source>
</evidence>
<dbReference type="AlphaFoldDB" id="A0A3S3PLL2"/>
<dbReference type="STRING" id="1965070.A0A3S3PLL2"/>
<evidence type="ECO:0000313" key="11">
    <source>
        <dbReference type="EMBL" id="RWS12237.1"/>
    </source>
</evidence>
<dbReference type="InterPro" id="IPR036116">
    <property type="entry name" value="FN3_sf"/>
</dbReference>
<feature type="non-terminal residue" evidence="10">
    <location>
        <position position="882"/>
    </location>
</feature>
<feature type="domain" description="Ig-like" evidence="8">
    <location>
        <begin position="220"/>
        <end position="299"/>
    </location>
</feature>
<dbReference type="SMART" id="SM00060">
    <property type="entry name" value="FN3"/>
    <property type="match status" value="1"/>
</dbReference>
<dbReference type="InterPro" id="IPR007110">
    <property type="entry name" value="Ig-like_dom"/>
</dbReference>
<evidence type="ECO:0000256" key="1">
    <source>
        <dbReference type="ARBA" id="ARBA00004167"/>
    </source>
</evidence>
<dbReference type="PROSITE" id="PS50853">
    <property type="entry name" value="FN3"/>
    <property type="match status" value="1"/>
</dbReference>
<dbReference type="EMBL" id="NCKU01001389">
    <property type="protein sequence ID" value="RWS12225.1"/>
    <property type="molecule type" value="Genomic_DNA"/>
</dbReference>
<dbReference type="InterPro" id="IPR003599">
    <property type="entry name" value="Ig_sub"/>
</dbReference>
<dbReference type="Pfam" id="PF13927">
    <property type="entry name" value="Ig_3"/>
    <property type="match status" value="1"/>
</dbReference>
<feature type="domain" description="Fibronectin type-III" evidence="9">
    <location>
        <begin position="430"/>
        <end position="522"/>
    </location>
</feature>
<organism evidence="10 12">
    <name type="scientific">Dinothrombium tinctorium</name>
    <dbReference type="NCBI Taxonomy" id="1965070"/>
    <lineage>
        <taxon>Eukaryota</taxon>
        <taxon>Metazoa</taxon>
        <taxon>Ecdysozoa</taxon>
        <taxon>Arthropoda</taxon>
        <taxon>Chelicerata</taxon>
        <taxon>Arachnida</taxon>
        <taxon>Acari</taxon>
        <taxon>Acariformes</taxon>
        <taxon>Trombidiformes</taxon>
        <taxon>Prostigmata</taxon>
        <taxon>Anystina</taxon>
        <taxon>Parasitengona</taxon>
        <taxon>Trombidioidea</taxon>
        <taxon>Trombidiidae</taxon>
        <taxon>Dinothrombium</taxon>
    </lineage>
</organism>
<dbReference type="SMART" id="SM00409">
    <property type="entry name" value="IG"/>
    <property type="match status" value="3"/>
</dbReference>
<feature type="domain" description="Ig-like" evidence="8">
    <location>
        <begin position="118"/>
        <end position="213"/>
    </location>
</feature>
<evidence type="ECO:0000256" key="2">
    <source>
        <dbReference type="ARBA" id="ARBA00022692"/>
    </source>
</evidence>
<evidence type="ECO:0000313" key="12">
    <source>
        <dbReference type="Proteomes" id="UP000285301"/>
    </source>
</evidence>
<evidence type="ECO:0000313" key="10">
    <source>
        <dbReference type="EMBL" id="RWS12225.1"/>
    </source>
</evidence>
<name>A0A3S3PLL2_9ACAR</name>
<keyword evidence="4 7" id="KW-0472">Membrane</keyword>
<dbReference type="Pfam" id="PF08205">
    <property type="entry name" value="C2-set_2"/>
    <property type="match status" value="1"/>
</dbReference>
<dbReference type="GO" id="GO:0016020">
    <property type="term" value="C:membrane"/>
    <property type="evidence" value="ECO:0007669"/>
    <property type="project" value="UniProtKB-SubCell"/>
</dbReference>
<evidence type="ECO:0000256" key="6">
    <source>
        <dbReference type="SAM" id="MobiDB-lite"/>
    </source>
</evidence>
<dbReference type="Pfam" id="PF07686">
    <property type="entry name" value="V-set"/>
    <property type="match status" value="1"/>
</dbReference>
<feature type="domain" description="Ig-like" evidence="8">
    <location>
        <begin position="1"/>
        <end position="95"/>
    </location>
</feature>
<dbReference type="PROSITE" id="PS50835">
    <property type="entry name" value="IG_LIKE"/>
    <property type="match status" value="4"/>
</dbReference>
<dbReference type="InterPro" id="IPR013106">
    <property type="entry name" value="Ig_V-set"/>
</dbReference>
<feature type="domain" description="Ig-like" evidence="8">
    <location>
        <begin position="319"/>
        <end position="421"/>
    </location>
</feature>